<accession>A0A7X3LXY7</accession>
<organism evidence="4 5">
    <name type="scientific">Stappia sediminis</name>
    <dbReference type="NCBI Taxonomy" id="2692190"/>
    <lineage>
        <taxon>Bacteria</taxon>
        <taxon>Pseudomonadati</taxon>
        <taxon>Pseudomonadota</taxon>
        <taxon>Alphaproteobacteria</taxon>
        <taxon>Hyphomicrobiales</taxon>
        <taxon>Stappiaceae</taxon>
        <taxon>Stappia</taxon>
    </lineage>
</organism>
<comment type="similarity">
    <text evidence="1">Belongs to the methyltransferase superfamily. L-isoaspartyl/D-aspartyl protein methyltransferase family.</text>
</comment>
<dbReference type="RefSeq" id="WP_160777322.1">
    <property type="nucleotide sequence ID" value="NZ_WUMV01000009.1"/>
</dbReference>
<evidence type="ECO:0000313" key="4">
    <source>
        <dbReference type="EMBL" id="MXN67086.1"/>
    </source>
</evidence>
<proteinExistence type="inferred from homology"/>
<keyword evidence="4" id="KW-0808">Transferase</keyword>
<sequence length="220" mass="23482">MGDFTQSRIRMVDTQLRTNDVTDYRVLDAMQEVPRERFVPSARRTVAYIDQDIPVQGDGAGRYLLKPHILGRLVQLADVKQDDVVLVVGCSTGYSVAVLAKIAQSVVGLEGDEALVDAASATLIELGIENGAVVQGELTAGCASEGPYDVILIDGAVERLPDALTAQLKDGGRLVTIEGRGGSASARIYTRSGDTVSGRFAFNAAAHVLPGFERPKEFSF</sequence>
<dbReference type="GO" id="GO:0004719">
    <property type="term" value="F:protein-L-isoaspartate (D-aspartate) O-methyltransferase activity"/>
    <property type="evidence" value="ECO:0007669"/>
    <property type="project" value="InterPro"/>
</dbReference>
<dbReference type="Proteomes" id="UP000433101">
    <property type="component" value="Unassembled WGS sequence"/>
</dbReference>
<dbReference type="EMBL" id="WUMV01000009">
    <property type="protein sequence ID" value="MXN67086.1"/>
    <property type="molecule type" value="Genomic_DNA"/>
</dbReference>
<comment type="caution">
    <text evidence="4">The sequence shown here is derived from an EMBL/GenBank/DDBJ whole genome shotgun (WGS) entry which is preliminary data.</text>
</comment>
<evidence type="ECO:0000256" key="3">
    <source>
        <dbReference type="ARBA" id="ARBA00030757"/>
    </source>
</evidence>
<dbReference type="GO" id="GO:0005737">
    <property type="term" value="C:cytoplasm"/>
    <property type="evidence" value="ECO:0007669"/>
    <property type="project" value="TreeGrafter"/>
</dbReference>
<dbReference type="PANTHER" id="PTHR11579:SF18">
    <property type="entry name" value="PROTEIN-L-ISOASPARTATE O-METHYLTRANSFERASE"/>
    <property type="match status" value="1"/>
</dbReference>
<dbReference type="Pfam" id="PF01135">
    <property type="entry name" value="PCMT"/>
    <property type="match status" value="1"/>
</dbReference>
<protein>
    <recommendedName>
        <fullName evidence="2">Protein-L-isoaspartate O-methyltransferase</fullName>
    </recommendedName>
    <alternativeName>
        <fullName evidence="3">Protein L-isoaspartyl methyltransferase</fullName>
    </alternativeName>
</protein>
<evidence type="ECO:0000256" key="2">
    <source>
        <dbReference type="ARBA" id="ARBA00013346"/>
    </source>
</evidence>
<dbReference type="InterPro" id="IPR000682">
    <property type="entry name" value="PCMT"/>
</dbReference>
<dbReference type="AlphaFoldDB" id="A0A7X3LXY7"/>
<reference evidence="4 5" key="1">
    <citation type="submission" date="2019-12" db="EMBL/GenBank/DDBJ databases">
        <authorList>
            <person name="Li M."/>
        </authorList>
    </citation>
    <scope>NUCLEOTIDE SEQUENCE [LARGE SCALE GENOMIC DNA]</scope>
    <source>
        <strain evidence="4 5">GBMRC 2046</strain>
    </source>
</reference>
<dbReference type="CDD" id="cd02440">
    <property type="entry name" value="AdoMet_MTases"/>
    <property type="match status" value="1"/>
</dbReference>
<dbReference type="PANTHER" id="PTHR11579">
    <property type="entry name" value="PROTEIN-L-ISOASPARTATE O-METHYLTRANSFERASE"/>
    <property type="match status" value="1"/>
</dbReference>
<keyword evidence="5" id="KW-1185">Reference proteome</keyword>
<evidence type="ECO:0000313" key="5">
    <source>
        <dbReference type="Proteomes" id="UP000433101"/>
    </source>
</evidence>
<name>A0A7X3LXY7_9HYPH</name>
<evidence type="ECO:0000256" key="1">
    <source>
        <dbReference type="ARBA" id="ARBA00005369"/>
    </source>
</evidence>
<gene>
    <name evidence="4" type="ORF">GR183_19420</name>
</gene>
<keyword evidence="4" id="KW-0489">Methyltransferase</keyword>
<dbReference type="Gene3D" id="3.40.50.150">
    <property type="entry name" value="Vaccinia Virus protein VP39"/>
    <property type="match status" value="1"/>
</dbReference>
<dbReference type="GO" id="GO:0032259">
    <property type="term" value="P:methylation"/>
    <property type="evidence" value="ECO:0007669"/>
    <property type="project" value="UniProtKB-KW"/>
</dbReference>
<dbReference type="SUPFAM" id="SSF53335">
    <property type="entry name" value="S-adenosyl-L-methionine-dependent methyltransferases"/>
    <property type="match status" value="1"/>
</dbReference>
<dbReference type="InterPro" id="IPR029063">
    <property type="entry name" value="SAM-dependent_MTases_sf"/>
</dbReference>